<protein>
    <submittedName>
        <fullName evidence="1">Uncharacterized protein</fullName>
    </submittedName>
</protein>
<organism evidence="1 2">
    <name type="scientific">Plakobranchus ocellatus</name>
    <dbReference type="NCBI Taxonomy" id="259542"/>
    <lineage>
        <taxon>Eukaryota</taxon>
        <taxon>Metazoa</taxon>
        <taxon>Spiralia</taxon>
        <taxon>Lophotrochozoa</taxon>
        <taxon>Mollusca</taxon>
        <taxon>Gastropoda</taxon>
        <taxon>Heterobranchia</taxon>
        <taxon>Euthyneura</taxon>
        <taxon>Panpulmonata</taxon>
        <taxon>Sacoglossa</taxon>
        <taxon>Placobranchoidea</taxon>
        <taxon>Plakobranchidae</taxon>
        <taxon>Plakobranchus</taxon>
    </lineage>
</organism>
<proteinExistence type="predicted"/>
<name>A0AAV4APS3_9GAST</name>
<evidence type="ECO:0000313" key="2">
    <source>
        <dbReference type="Proteomes" id="UP000735302"/>
    </source>
</evidence>
<reference evidence="1 2" key="1">
    <citation type="journal article" date="2021" name="Elife">
        <title>Chloroplast acquisition without the gene transfer in kleptoplastic sea slugs, Plakobranchus ocellatus.</title>
        <authorList>
            <person name="Maeda T."/>
            <person name="Takahashi S."/>
            <person name="Yoshida T."/>
            <person name="Shimamura S."/>
            <person name="Takaki Y."/>
            <person name="Nagai Y."/>
            <person name="Toyoda A."/>
            <person name="Suzuki Y."/>
            <person name="Arimoto A."/>
            <person name="Ishii H."/>
            <person name="Satoh N."/>
            <person name="Nishiyama T."/>
            <person name="Hasebe M."/>
            <person name="Maruyama T."/>
            <person name="Minagawa J."/>
            <person name="Obokata J."/>
            <person name="Shigenobu S."/>
        </authorList>
    </citation>
    <scope>NUCLEOTIDE SEQUENCE [LARGE SCALE GENOMIC DNA]</scope>
</reference>
<comment type="caution">
    <text evidence="1">The sequence shown here is derived from an EMBL/GenBank/DDBJ whole genome shotgun (WGS) entry which is preliminary data.</text>
</comment>
<sequence length="80" mass="8927">MYLCLKGPEIVDVFCDFVDINRFWSPSPYMMVIRMKISRLFTRGVDGTVVSESALRSAGTLLSWFRSSPPAPWPGGGPKT</sequence>
<gene>
    <name evidence="1" type="ORF">PoB_003480900</name>
</gene>
<dbReference type="AlphaFoldDB" id="A0AAV4APS3"/>
<keyword evidence="2" id="KW-1185">Reference proteome</keyword>
<evidence type="ECO:0000313" key="1">
    <source>
        <dbReference type="EMBL" id="GFO08304.1"/>
    </source>
</evidence>
<accession>A0AAV4APS3</accession>
<dbReference type="EMBL" id="BLXT01003952">
    <property type="protein sequence ID" value="GFO08304.1"/>
    <property type="molecule type" value="Genomic_DNA"/>
</dbReference>
<dbReference type="Proteomes" id="UP000735302">
    <property type="component" value="Unassembled WGS sequence"/>
</dbReference>